<dbReference type="Proteomes" id="UP000749559">
    <property type="component" value="Unassembled WGS sequence"/>
</dbReference>
<feature type="compositionally biased region" description="Polar residues" evidence="1">
    <location>
        <begin position="415"/>
        <end position="426"/>
    </location>
</feature>
<sequence>MNNQFYGTSSTSLIVQVRDDIAEMSTEYVGVDHHQSNYSHNETTVVSPNLTTTVEEVAQPSSGNDTNESNQSTTVTINATTTTTTFDNNVIVPSQSSEVTHTVVVTESRTLSTALVSNHSLPESKTTETSILITKPLTVLTDVVSTSHTSTPAVVNQAVTSSELAINTSEHSSTKYARTEFSISTHQNDLSTQAFLELTKTSETDNTRYSYPATISLNISGSGQIANVGDRRKPWPLGLTIGVSVAGCCVLIVIILAASIFIYKRKRNLALTSVAIVENPKFQRFNAVRLTDSSKTAMRKEPGVDGDFVAKYKKTYDDDSYRDKRVGSGQSVDSWTESVPLQVTSSTKKLSKDACSIVNQPDLFSNPVLDRPTTVPINVVKSERNEESPLNFQPVFINHSYEPDGPANDIPTSPVFETTTAEKSVL</sequence>
<dbReference type="EMBL" id="CAIIXF020000001">
    <property type="protein sequence ID" value="CAH1773122.1"/>
    <property type="molecule type" value="Genomic_DNA"/>
</dbReference>
<protein>
    <submittedName>
        <fullName evidence="3">Uncharacterized protein</fullName>
    </submittedName>
</protein>
<keyword evidence="4" id="KW-1185">Reference proteome</keyword>
<evidence type="ECO:0000313" key="4">
    <source>
        <dbReference type="Proteomes" id="UP000749559"/>
    </source>
</evidence>
<name>A0A8J1UA34_OWEFU</name>
<evidence type="ECO:0000313" key="3">
    <source>
        <dbReference type="EMBL" id="CAH1773122.1"/>
    </source>
</evidence>
<keyword evidence="2" id="KW-0472">Membrane</keyword>
<feature type="transmembrane region" description="Helical" evidence="2">
    <location>
        <begin position="235"/>
        <end position="263"/>
    </location>
</feature>
<organism evidence="3 4">
    <name type="scientific">Owenia fusiformis</name>
    <name type="common">Polychaete worm</name>
    <dbReference type="NCBI Taxonomy" id="6347"/>
    <lineage>
        <taxon>Eukaryota</taxon>
        <taxon>Metazoa</taxon>
        <taxon>Spiralia</taxon>
        <taxon>Lophotrochozoa</taxon>
        <taxon>Annelida</taxon>
        <taxon>Polychaeta</taxon>
        <taxon>Sedentaria</taxon>
        <taxon>Canalipalpata</taxon>
        <taxon>Sabellida</taxon>
        <taxon>Oweniida</taxon>
        <taxon>Oweniidae</taxon>
        <taxon>Owenia</taxon>
    </lineage>
</organism>
<accession>A0A8J1UA34</accession>
<feature type="region of interest" description="Disordered" evidence="1">
    <location>
        <begin position="400"/>
        <end position="426"/>
    </location>
</feature>
<dbReference type="AlphaFoldDB" id="A0A8J1UA34"/>
<evidence type="ECO:0000256" key="2">
    <source>
        <dbReference type="SAM" id="Phobius"/>
    </source>
</evidence>
<comment type="caution">
    <text evidence="3">The sequence shown here is derived from an EMBL/GenBank/DDBJ whole genome shotgun (WGS) entry which is preliminary data.</text>
</comment>
<keyword evidence="2" id="KW-1133">Transmembrane helix</keyword>
<keyword evidence="2" id="KW-0812">Transmembrane</keyword>
<reference evidence="3" key="1">
    <citation type="submission" date="2022-03" db="EMBL/GenBank/DDBJ databases">
        <authorList>
            <person name="Martin C."/>
        </authorList>
    </citation>
    <scope>NUCLEOTIDE SEQUENCE</scope>
</reference>
<gene>
    <name evidence="3" type="ORF">OFUS_LOCUS764</name>
</gene>
<evidence type="ECO:0000256" key="1">
    <source>
        <dbReference type="SAM" id="MobiDB-lite"/>
    </source>
</evidence>
<proteinExistence type="predicted"/>